<gene>
    <name evidence="2" type="ORF">NPX13_g3378</name>
</gene>
<feature type="region of interest" description="Disordered" evidence="1">
    <location>
        <begin position="1"/>
        <end position="40"/>
    </location>
</feature>
<dbReference type="Gene3D" id="3.40.50.300">
    <property type="entry name" value="P-loop containing nucleotide triphosphate hydrolases"/>
    <property type="match status" value="1"/>
</dbReference>
<keyword evidence="3" id="KW-1185">Reference proteome</keyword>
<dbReference type="VEuPathDB" id="FungiDB:F4678DRAFT_459282"/>
<evidence type="ECO:0000313" key="2">
    <source>
        <dbReference type="EMBL" id="KAJ3577189.1"/>
    </source>
</evidence>
<proteinExistence type="predicted"/>
<dbReference type="Proteomes" id="UP001148614">
    <property type="component" value="Unassembled WGS sequence"/>
</dbReference>
<evidence type="ECO:0000313" key="3">
    <source>
        <dbReference type="Proteomes" id="UP001148614"/>
    </source>
</evidence>
<reference evidence="2" key="1">
    <citation type="submission" date="2022-07" db="EMBL/GenBank/DDBJ databases">
        <title>Genome Sequence of Xylaria arbuscula.</title>
        <authorList>
            <person name="Buettner E."/>
        </authorList>
    </citation>
    <scope>NUCLEOTIDE SEQUENCE</scope>
    <source>
        <strain evidence="2">VT107</strain>
    </source>
</reference>
<protein>
    <recommendedName>
        <fullName evidence="4">AAA+ ATPase domain-containing protein</fullName>
    </recommendedName>
</protein>
<feature type="compositionally biased region" description="Low complexity" evidence="1">
    <location>
        <begin position="12"/>
        <end position="23"/>
    </location>
</feature>
<organism evidence="2 3">
    <name type="scientific">Xylaria arbuscula</name>
    <dbReference type="NCBI Taxonomy" id="114810"/>
    <lineage>
        <taxon>Eukaryota</taxon>
        <taxon>Fungi</taxon>
        <taxon>Dikarya</taxon>
        <taxon>Ascomycota</taxon>
        <taxon>Pezizomycotina</taxon>
        <taxon>Sordariomycetes</taxon>
        <taxon>Xylariomycetidae</taxon>
        <taxon>Xylariales</taxon>
        <taxon>Xylariaceae</taxon>
        <taxon>Xylaria</taxon>
    </lineage>
</organism>
<dbReference type="AlphaFoldDB" id="A0A9W8NID1"/>
<evidence type="ECO:0008006" key="4">
    <source>
        <dbReference type="Google" id="ProtNLM"/>
    </source>
</evidence>
<dbReference type="SUPFAM" id="SSF52540">
    <property type="entry name" value="P-loop containing nucleoside triphosphate hydrolases"/>
    <property type="match status" value="1"/>
</dbReference>
<accession>A0A9W8NID1</accession>
<feature type="compositionally biased region" description="Basic and acidic residues" evidence="1">
    <location>
        <begin position="1"/>
        <end position="11"/>
    </location>
</feature>
<evidence type="ECO:0000256" key="1">
    <source>
        <dbReference type="SAM" id="MobiDB-lite"/>
    </source>
</evidence>
<comment type="caution">
    <text evidence="2">The sequence shown here is derived from an EMBL/GenBank/DDBJ whole genome shotgun (WGS) entry which is preliminary data.</text>
</comment>
<dbReference type="InterPro" id="IPR027417">
    <property type="entry name" value="P-loop_NTPase"/>
</dbReference>
<sequence>MAAELNLEKSESSSTDSFTSCATAVSDNAQESIESNDHENHEIKNQQLSLLIQQASFDELGEISTAPLFTYPVLKHAQHLATSKSSPAFSQYGLLAGDVQSLREQPSEDPRIFYNVAAPASVFICGSQGSGKSHTLSCILENCLIPSEKLGCLPRPLTGIVFHYDDYASDTHVNPCEAAYLGSDPAVRVRVLCSPTNLRAIKESYAQLENVTVEALRLDQSNLNTRRMMELMAFDRAQPLYASVIQRILRDMRLSQQDKPGSFNYREFTTKLDNEPLSPDQKRGLRQRLDTLQSFMVADQIKPFMWGEKKGASKRAGTNWEPKAGELLIVDLSCPCVTAAMACALFNICLSIFLSQDHSVGRVIALDEAHRYMGDTSDCEVLTNSLLSAIRFQRHLGARIIISTQEPTISPKLLDLCSITIVHRFSSPDWLNALTKHLAGISKVSKLTNKVQDMDLNDGSEEDNFRGPRGISVSSDDPILDLFAQIVELRTGEALVFAPSAVVSLATHGSKTMPQKVAHRVLRVVMRARITADGGRSIMAA</sequence>
<name>A0A9W8NID1_9PEZI</name>
<dbReference type="EMBL" id="JANPWZ010000415">
    <property type="protein sequence ID" value="KAJ3577189.1"/>
    <property type="molecule type" value="Genomic_DNA"/>
</dbReference>